<dbReference type="GO" id="GO:0032259">
    <property type="term" value="P:methylation"/>
    <property type="evidence" value="ECO:0007669"/>
    <property type="project" value="UniProtKB-KW"/>
</dbReference>
<organism evidence="11 12">
    <name type="scientific">Paenibacillus profundus</name>
    <dbReference type="NCBI Taxonomy" id="1173085"/>
    <lineage>
        <taxon>Bacteria</taxon>
        <taxon>Bacillati</taxon>
        <taxon>Bacillota</taxon>
        <taxon>Bacilli</taxon>
        <taxon>Bacillales</taxon>
        <taxon>Paenibacillaceae</taxon>
        <taxon>Paenibacillus</taxon>
    </lineage>
</organism>
<dbReference type="InterPro" id="IPR008332">
    <property type="entry name" value="MethylG_MeTrfase_N"/>
</dbReference>
<evidence type="ECO:0000256" key="1">
    <source>
        <dbReference type="ARBA" id="ARBA00001286"/>
    </source>
</evidence>
<dbReference type="EC" id="2.1.1.63" evidence="8"/>
<accession>A0ABS8YDW6</accession>
<dbReference type="CDD" id="cd06445">
    <property type="entry name" value="ATase"/>
    <property type="match status" value="1"/>
</dbReference>
<proteinExistence type="inferred from homology"/>
<dbReference type="Gene3D" id="1.10.10.10">
    <property type="entry name" value="Winged helix-like DNA-binding domain superfamily/Winged helix DNA-binding domain"/>
    <property type="match status" value="1"/>
</dbReference>
<keyword evidence="4 8" id="KW-0808">Transferase</keyword>
<dbReference type="GO" id="GO:0003908">
    <property type="term" value="F:methylated-DNA-[protein]-cysteine S-methyltransferase activity"/>
    <property type="evidence" value="ECO:0007669"/>
    <property type="project" value="UniProtKB-EC"/>
</dbReference>
<evidence type="ECO:0000256" key="2">
    <source>
        <dbReference type="ARBA" id="ARBA00022490"/>
    </source>
</evidence>
<dbReference type="PANTHER" id="PTHR10815">
    <property type="entry name" value="METHYLATED-DNA--PROTEIN-CYSTEINE METHYLTRANSFERASE"/>
    <property type="match status" value="1"/>
</dbReference>
<dbReference type="HAMAP" id="MF_00772">
    <property type="entry name" value="OGT"/>
    <property type="match status" value="1"/>
</dbReference>
<dbReference type="PANTHER" id="PTHR10815:SF5">
    <property type="entry name" value="METHYLATED-DNA--PROTEIN-CYSTEINE METHYLTRANSFERASE"/>
    <property type="match status" value="1"/>
</dbReference>
<evidence type="ECO:0000259" key="9">
    <source>
        <dbReference type="Pfam" id="PF01035"/>
    </source>
</evidence>
<dbReference type="SUPFAM" id="SSF53155">
    <property type="entry name" value="Methylated DNA-protein cysteine methyltransferase domain"/>
    <property type="match status" value="1"/>
</dbReference>
<evidence type="ECO:0000256" key="4">
    <source>
        <dbReference type="ARBA" id="ARBA00022679"/>
    </source>
</evidence>
<dbReference type="InterPro" id="IPR036631">
    <property type="entry name" value="MGMT_N_sf"/>
</dbReference>
<dbReference type="InterPro" id="IPR036217">
    <property type="entry name" value="MethylDNA_cys_MeTrfase_DNAb"/>
</dbReference>
<dbReference type="InterPro" id="IPR036388">
    <property type="entry name" value="WH-like_DNA-bd_sf"/>
</dbReference>
<evidence type="ECO:0000313" key="12">
    <source>
        <dbReference type="Proteomes" id="UP001199916"/>
    </source>
</evidence>
<dbReference type="InterPro" id="IPR023546">
    <property type="entry name" value="MGMT"/>
</dbReference>
<comment type="catalytic activity">
    <reaction evidence="1 8">
        <text>a 4-O-methyl-thymidine in DNA + L-cysteinyl-[protein] = a thymidine in DNA + S-methyl-L-cysteinyl-[protein]</text>
        <dbReference type="Rhea" id="RHEA:53428"/>
        <dbReference type="Rhea" id="RHEA-COMP:10131"/>
        <dbReference type="Rhea" id="RHEA-COMP:10132"/>
        <dbReference type="Rhea" id="RHEA-COMP:13555"/>
        <dbReference type="Rhea" id="RHEA-COMP:13556"/>
        <dbReference type="ChEBI" id="CHEBI:29950"/>
        <dbReference type="ChEBI" id="CHEBI:82612"/>
        <dbReference type="ChEBI" id="CHEBI:137386"/>
        <dbReference type="ChEBI" id="CHEBI:137387"/>
        <dbReference type="EC" id="2.1.1.63"/>
    </reaction>
</comment>
<evidence type="ECO:0000313" key="11">
    <source>
        <dbReference type="EMBL" id="MCE5168685.1"/>
    </source>
</evidence>
<comment type="caution">
    <text evidence="11">The sequence shown here is derived from an EMBL/GenBank/DDBJ whole genome shotgun (WGS) entry which is preliminary data.</text>
</comment>
<dbReference type="EMBL" id="JAJNBZ010000002">
    <property type="protein sequence ID" value="MCE5168685.1"/>
    <property type="molecule type" value="Genomic_DNA"/>
</dbReference>
<evidence type="ECO:0000259" key="10">
    <source>
        <dbReference type="Pfam" id="PF02870"/>
    </source>
</evidence>
<evidence type="ECO:0000256" key="7">
    <source>
        <dbReference type="ARBA" id="ARBA00049348"/>
    </source>
</evidence>
<dbReference type="Pfam" id="PF02870">
    <property type="entry name" value="Methyltransf_1N"/>
    <property type="match status" value="1"/>
</dbReference>
<evidence type="ECO:0000256" key="5">
    <source>
        <dbReference type="ARBA" id="ARBA00022763"/>
    </source>
</evidence>
<dbReference type="NCBIfam" id="TIGR00589">
    <property type="entry name" value="ogt"/>
    <property type="match status" value="1"/>
</dbReference>
<keyword evidence="2 8" id="KW-0963">Cytoplasm</keyword>
<sequence>MDSPVGPLTLAATATGLFAIEFGGVLEMAEALQARAARDYGKVALQRHPERLQETCRQLEEYFAGERQTFELTLDLQGTTFQKEVWRVLMDIPYGETRSYKQIAEAIGNPKAVRAVGGANNRNPISIVVPCHRVIGANGQLVGYGGGMNKKEILLQLEGISY</sequence>
<keyword evidence="12" id="KW-1185">Reference proteome</keyword>
<keyword evidence="3 8" id="KW-0489">Methyltransferase</keyword>
<keyword evidence="6 8" id="KW-0234">DNA repair</keyword>
<dbReference type="Gene3D" id="3.30.160.70">
    <property type="entry name" value="Methylated DNA-protein cysteine methyltransferase domain"/>
    <property type="match status" value="1"/>
</dbReference>
<protein>
    <recommendedName>
        <fullName evidence="8">Methylated-DNA--protein-cysteine methyltransferase</fullName>
        <ecNumber evidence="8">2.1.1.63</ecNumber>
    </recommendedName>
    <alternativeName>
        <fullName evidence="8">6-O-methylguanine-DNA methyltransferase</fullName>
        <shortName evidence="8">MGMT</shortName>
    </alternativeName>
    <alternativeName>
        <fullName evidence="8">O-6-methylguanine-DNA-alkyltransferase</fullName>
    </alternativeName>
</protein>
<reference evidence="11 12" key="1">
    <citation type="submission" date="2021-11" db="EMBL/GenBank/DDBJ databases">
        <title>Draft genome sequence of Paenibacillus profundus YoMME, a new Gram-positive bacteria with exoelectrogenic properties.</title>
        <authorList>
            <person name="Hubenova Y."/>
            <person name="Hubenova E."/>
            <person name="Manasiev Y."/>
            <person name="Peykov S."/>
            <person name="Mitov M."/>
        </authorList>
    </citation>
    <scope>NUCLEOTIDE SEQUENCE [LARGE SCALE GENOMIC DNA]</scope>
    <source>
        <strain evidence="11 12">YoMME</strain>
    </source>
</reference>
<comment type="similarity">
    <text evidence="8">Belongs to the MGMT family.</text>
</comment>
<dbReference type="InterPro" id="IPR001497">
    <property type="entry name" value="MethylDNA_cys_MeTrfase_AS"/>
</dbReference>
<comment type="miscellaneous">
    <text evidence="8">This enzyme catalyzes only one turnover and therefore is not strictly catalytic. According to one definition, an enzyme is a biocatalyst that acts repeatedly and over many reaction cycles.</text>
</comment>
<dbReference type="Pfam" id="PF01035">
    <property type="entry name" value="DNA_binding_1"/>
    <property type="match status" value="1"/>
</dbReference>
<keyword evidence="5 8" id="KW-0227">DNA damage</keyword>
<name>A0ABS8YDW6_9BACL</name>
<evidence type="ECO:0000256" key="3">
    <source>
        <dbReference type="ARBA" id="ARBA00022603"/>
    </source>
</evidence>
<feature type="active site" description="Nucleophile; methyl group acceptor" evidence="8">
    <location>
        <position position="131"/>
    </location>
</feature>
<comment type="function">
    <text evidence="8">Involved in the cellular defense against the biological effects of O6-methylguanine (O6-MeG) and O4-methylthymine (O4-MeT) in DNA. Repairs the methylated nucleobase in DNA by stoichiometrically transferring the methyl group to a cysteine residue in the enzyme. This is a suicide reaction: the enzyme is irreversibly inactivated.</text>
</comment>
<comment type="subcellular location">
    <subcellularLocation>
        <location evidence="8">Cytoplasm</location>
    </subcellularLocation>
</comment>
<dbReference type="Proteomes" id="UP001199916">
    <property type="component" value="Unassembled WGS sequence"/>
</dbReference>
<gene>
    <name evidence="11" type="ORF">LQV63_05085</name>
</gene>
<feature type="domain" description="Methylated-DNA-[protein]-cysteine S-methyltransferase DNA binding" evidence="9">
    <location>
        <begin position="81"/>
        <end position="160"/>
    </location>
</feature>
<dbReference type="InterPro" id="IPR014048">
    <property type="entry name" value="MethylDNA_cys_MeTrfase_DNA-bd"/>
</dbReference>
<feature type="domain" description="Methylguanine DNA methyltransferase ribonuclease-like" evidence="10">
    <location>
        <begin position="1"/>
        <end position="76"/>
    </location>
</feature>
<dbReference type="PROSITE" id="PS00374">
    <property type="entry name" value="MGMT"/>
    <property type="match status" value="1"/>
</dbReference>
<dbReference type="SUPFAM" id="SSF46767">
    <property type="entry name" value="Methylated DNA-protein cysteine methyltransferase, C-terminal domain"/>
    <property type="match status" value="1"/>
</dbReference>
<evidence type="ECO:0000256" key="8">
    <source>
        <dbReference type="HAMAP-Rule" id="MF_00772"/>
    </source>
</evidence>
<evidence type="ECO:0000256" key="6">
    <source>
        <dbReference type="ARBA" id="ARBA00023204"/>
    </source>
</evidence>
<comment type="catalytic activity">
    <reaction evidence="7 8">
        <text>a 6-O-methyl-2'-deoxyguanosine in DNA + L-cysteinyl-[protein] = S-methyl-L-cysteinyl-[protein] + a 2'-deoxyguanosine in DNA</text>
        <dbReference type="Rhea" id="RHEA:24000"/>
        <dbReference type="Rhea" id="RHEA-COMP:10131"/>
        <dbReference type="Rhea" id="RHEA-COMP:10132"/>
        <dbReference type="Rhea" id="RHEA-COMP:11367"/>
        <dbReference type="Rhea" id="RHEA-COMP:11368"/>
        <dbReference type="ChEBI" id="CHEBI:29950"/>
        <dbReference type="ChEBI" id="CHEBI:82612"/>
        <dbReference type="ChEBI" id="CHEBI:85445"/>
        <dbReference type="ChEBI" id="CHEBI:85448"/>
        <dbReference type="EC" id="2.1.1.63"/>
    </reaction>
</comment>